<feature type="compositionally biased region" description="Acidic residues" evidence="2">
    <location>
        <begin position="389"/>
        <end position="409"/>
    </location>
</feature>
<feature type="region of interest" description="Disordered" evidence="2">
    <location>
        <begin position="326"/>
        <end position="440"/>
    </location>
</feature>
<comment type="caution">
    <text evidence="4">The sequence shown here is derived from an EMBL/GenBank/DDBJ whole genome shotgun (WGS) entry which is preliminary data.</text>
</comment>
<protein>
    <recommendedName>
        <fullName evidence="3">DUF8191 domain-containing protein</fullName>
    </recommendedName>
</protein>
<proteinExistence type="predicted"/>
<feature type="coiled-coil region" evidence="1">
    <location>
        <begin position="12"/>
        <end position="39"/>
    </location>
</feature>
<name>A0ABR2ZDT0_9AGAR</name>
<dbReference type="Pfam" id="PF26609">
    <property type="entry name" value="DUF8191"/>
    <property type="match status" value="1"/>
</dbReference>
<gene>
    <name evidence="4" type="ORF">AAF712_013372</name>
</gene>
<dbReference type="EMBL" id="JBBXMP010000203">
    <property type="protein sequence ID" value="KAL0059835.1"/>
    <property type="molecule type" value="Genomic_DNA"/>
</dbReference>
<feature type="compositionally biased region" description="Acidic residues" evidence="2">
    <location>
        <begin position="430"/>
        <end position="440"/>
    </location>
</feature>
<reference evidence="4 5" key="1">
    <citation type="submission" date="2024-05" db="EMBL/GenBank/DDBJ databases">
        <title>A draft genome resource for the thread blight pathogen Marasmius tenuissimus strain MS-2.</title>
        <authorList>
            <person name="Yulfo-Soto G.E."/>
            <person name="Baruah I.K."/>
            <person name="Amoako-Attah I."/>
            <person name="Bukari Y."/>
            <person name="Meinhardt L.W."/>
            <person name="Bailey B.A."/>
            <person name="Cohen S.P."/>
        </authorList>
    </citation>
    <scope>NUCLEOTIDE SEQUENCE [LARGE SCALE GENOMIC DNA]</scope>
    <source>
        <strain evidence="4 5">MS-2</strain>
    </source>
</reference>
<keyword evidence="5" id="KW-1185">Reference proteome</keyword>
<evidence type="ECO:0000313" key="5">
    <source>
        <dbReference type="Proteomes" id="UP001437256"/>
    </source>
</evidence>
<dbReference type="Proteomes" id="UP001437256">
    <property type="component" value="Unassembled WGS sequence"/>
</dbReference>
<keyword evidence="1" id="KW-0175">Coiled coil</keyword>
<evidence type="ECO:0000313" key="4">
    <source>
        <dbReference type="EMBL" id="KAL0059835.1"/>
    </source>
</evidence>
<feature type="domain" description="DUF8191" evidence="3">
    <location>
        <begin position="212"/>
        <end position="289"/>
    </location>
</feature>
<dbReference type="InterPro" id="IPR058504">
    <property type="entry name" value="DUF8191"/>
</dbReference>
<accession>A0ABR2ZDT0</accession>
<organism evidence="4 5">
    <name type="scientific">Marasmius tenuissimus</name>
    <dbReference type="NCBI Taxonomy" id="585030"/>
    <lineage>
        <taxon>Eukaryota</taxon>
        <taxon>Fungi</taxon>
        <taxon>Dikarya</taxon>
        <taxon>Basidiomycota</taxon>
        <taxon>Agaricomycotina</taxon>
        <taxon>Agaricomycetes</taxon>
        <taxon>Agaricomycetidae</taxon>
        <taxon>Agaricales</taxon>
        <taxon>Marasmiineae</taxon>
        <taxon>Marasmiaceae</taxon>
        <taxon>Marasmius</taxon>
    </lineage>
</organism>
<evidence type="ECO:0000256" key="1">
    <source>
        <dbReference type="SAM" id="Coils"/>
    </source>
</evidence>
<sequence length="440" mass="49502">MDREKSLLKGIILTQKQTIENLERESNQLRAALRVFTDESSTTKRGGDETVYYEASEDTDIEKLVESLNLSDSVELIGATPGQSNSEASQGDDNEEDVDVSASADDEEEEDGIAPIWSKEDDIYRCALCNWEIVEAECQGCWYDYSNYDCEFDPIYGDNLDHSDTTFHLLNDDYLLPLERSTTPLISVNPARLRADTVAYGYEHRLNEYESLLSRGATRPMCEMFSLSFSPETGITLDMTENDDLFDSWAGEAILAKECHSWTVSLGREIRLDPDDIDGSDYIEDFLEEALLYSTGRLEDPGSLFWVTKEVSWGHWDTRAVVSTGIEEGEGEQERPADIAEPSLPIPNDAQGLSGDNNEVPNDPAEANQNNKDDVDDDDIPLRVGKDEYESDGMDDESIAPTSEESEGFESEREDKFWGHEEGGYKYNSESEELEDVEEE</sequence>
<feature type="compositionally biased region" description="Basic and acidic residues" evidence="2">
    <location>
        <begin position="410"/>
        <end position="424"/>
    </location>
</feature>
<feature type="region of interest" description="Disordered" evidence="2">
    <location>
        <begin position="77"/>
        <end position="112"/>
    </location>
</feature>
<evidence type="ECO:0000256" key="2">
    <source>
        <dbReference type="SAM" id="MobiDB-lite"/>
    </source>
</evidence>
<feature type="compositionally biased region" description="Acidic residues" evidence="2">
    <location>
        <begin position="90"/>
        <end position="112"/>
    </location>
</feature>
<evidence type="ECO:0000259" key="3">
    <source>
        <dbReference type="Pfam" id="PF26609"/>
    </source>
</evidence>